<dbReference type="AlphaFoldDB" id="A0A2T3B8P4"/>
<dbReference type="STRING" id="857342.A0A2T3B8P4"/>
<feature type="compositionally biased region" description="Basic and acidic residues" evidence="1">
    <location>
        <begin position="452"/>
        <end position="474"/>
    </location>
</feature>
<feature type="region of interest" description="Disordered" evidence="1">
    <location>
        <begin position="369"/>
        <end position="484"/>
    </location>
</feature>
<sequence>MASSSDRNKDTGDSQPNSENPFIKFRQFADSQISSLLQGIIGLPSAFSRNAPSSSRWADSDDRLQRRDELEAVRAKFDRMPDDEEVEIPVKKSPDWGKYPAAREEEPDNRVMDDKTARDLPLYSPVSKSLFAHLSRTYDDTKDWMAPGSRPSFAMSIYRPGQISTDSMRSLQYMMFNELNAGSNLRSDYSLLPYLLFSPYSPLKLSAPSYSATRRRDDFPYCEAFEDLIRVSQGRPLATVWTRIGLLNPWLFFHPAPYAASCMEWIKEMRAVGLLQQSVQLSEPPSLFTRGFAKQIEMADDHPFFTRLPYRNSSREIQDLADWTVEDSTEPKTEQDMYERSFWLSRSITSLEDMMQSLSADIEKELKAISSSPEAADSSPEGRRELRGPRSDAQDPKKVSEVEPTATIDPDKVVSMSKTTERTMKEDGSVETNVTVWKRFGDGRETVSTSTHTEDARPEGFSKEEKQETTEGDKKKKRSGWFWN</sequence>
<feature type="compositionally biased region" description="Low complexity" evidence="1">
    <location>
        <begin position="370"/>
        <end position="379"/>
    </location>
</feature>
<gene>
    <name evidence="2" type="ORF">M430DRAFT_40426</name>
</gene>
<keyword evidence="3" id="KW-1185">Reference proteome</keyword>
<dbReference type="OrthoDB" id="4586300at2759"/>
<organism evidence="2 3">
    <name type="scientific">Amorphotheca resinae ATCC 22711</name>
    <dbReference type="NCBI Taxonomy" id="857342"/>
    <lineage>
        <taxon>Eukaryota</taxon>
        <taxon>Fungi</taxon>
        <taxon>Dikarya</taxon>
        <taxon>Ascomycota</taxon>
        <taxon>Pezizomycotina</taxon>
        <taxon>Leotiomycetes</taxon>
        <taxon>Helotiales</taxon>
        <taxon>Amorphothecaceae</taxon>
        <taxon>Amorphotheca</taxon>
    </lineage>
</organism>
<dbReference type="GeneID" id="36575473"/>
<dbReference type="EMBL" id="KZ679008">
    <property type="protein sequence ID" value="PSS23234.1"/>
    <property type="molecule type" value="Genomic_DNA"/>
</dbReference>
<accession>A0A2T3B8P4</accession>
<feature type="compositionally biased region" description="Basic and acidic residues" evidence="1">
    <location>
        <begin position="1"/>
        <end position="12"/>
    </location>
</feature>
<dbReference type="RefSeq" id="XP_024723280.1">
    <property type="nucleotide sequence ID" value="XM_024867392.1"/>
</dbReference>
<proteinExistence type="predicted"/>
<feature type="compositionally biased region" description="Basic residues" evidence="1">
    <location>
        <begin position="475"/>
        <end position="484"/>
    </location>
</feature>
<evidence type="ECO:0000313" key="2">
    <source>
        <dbReference type="EMBL" id="PSS23234.1"/>
    </source>
</evidence>
<evidence type="ECO:0000256" key="1">
    <source>
        <dbReference type="SAM" id="MobiDB-lite"/>
    </source>
</evidence>
<feature type="region of interest" description="Disordered" evidence="1">
    <location>
        <begin position="91"/>
        <end position="110"/>
    </location>
</feature>
<feature type="region of interest" description="Disordered" evidence="1">
    <location>
        <begin position="1"/>
        <end position="22"/>
    </location>
</feature>
<name>A0A2T3B8P4_AMORE</name>
<evidence type="ECO:0000313" key="3">
    <source>
        <dbReference type="Proteomes" id="UP000241818"/>
    </source>
</evidence>
<feature type="compositionally biased region" description="Basic and acidic residues" evidence="1">
    <location>
        <begin position="419"/>
        <end position="428"/>
    </location>
</feature>
<dbReference type="Proteomes" id="UP000241818">
    <property type="component" value="Unassembled WGS sequence"/>
</dbReference>
<dbReference type="InParanoid" id="A0A2T3B8P4"/>
<feature type="compositionally biased region" description="Basic and acidic residues" evidence="1">
    <location>
        <begin position="380"/>
        <end position="401"/>
    </location>
</feature>
<protein>
    <submittedName>
        <fullName evidence="2">Uncharacterized protein</fullName>
    </submittedName>
</protein>
<reference evidence="2 3" key="1">
    <citation type="journal article" date="2018" name="New Phytol.">
        <title>Comparative genomics and transcriptomics depict ericoid mycorrhizal fungi as versatile saprotrophs and plant mutualists.</title>
        <authorList>
            <person name="Martino E."/>
            <person name="Morin E."/>
            <person name="Grelet G.A."/>
            <person name="Kuo A."/>
            <person name="Kohler A."/>
            <person name="Daghino S."/>
            <person name="Barry K.W."/>
            <person name="Cichocki N."/>
            <person name="Clum A."/>
            <person name="Dockter R.B."/>
            <person name="Hainaut M."/>
            <person name="Kuo R.C."/>
            <person name="LaButti K."/>
            <person name="Lindahl B.D."/>
            <person name="Lindquist E.A."/>
            <person name="Lipzen A."/>
            <person name="Khouja H.R."/>
            <person name="Magnuson J."/>
            <person name="Murat C."/>
            <person name="Ohm R.A."/>
            <person name="Singer S.W."/>
            <person name="Spatafora J.W."/>
            <person name="Wang M."/>
            <person name="Veneault-Fourrey C."/>
            <person name="Henrissat B."/>
            <person name="Grigoriev I.V."/>
            <person name="Martin F.M."/>
            <person name="Perotto S."/>
        </authorList>
    </citation>
    <scope>NUCLEOTIDE SEQUENCE [LARGE SCALE GENOMIC DNA]</scope>
    <source>
        <strain evidence="2 3">ATCC 22711</strain>
    </source>
</reference>